<comment type="similarity">
    <text evidence="2 8">Belongs to the peptidase M14 family.</text>
</comment>
<proteinExistence type="inferred from homology"/>
<keyword evidence="5" id="KW-0378">Hydrolase</keyword>
<accession>A0A511WRB3</accession>
<feature type="domain" description="Peptidase M14" evidence="9">
    <location>
        <begin position="49"/>
        <end position="331"/>
    </location>
</feature>
<reference evidence="10 11" key="1">
    <citation type="submission" date="2019-07" db="EMBL/GenBank/DDBJ databases">
        <title>Whole genome shotgun sequence of Halobacillus faecis NBRC 103569.</title>
        <authorList>
            <person name="Hosoyama A."/>
            <person name="Uohara A."/>
            <person name="Ohji S."/>
            <person name="Ichikawa N."/>
        </authorList>
    </citation>
    <scope>NUCLEOTIDE SEQUENCE [LARGE SCALE GENOMIC DNA]</scope>
    <source>
        <strain evidence="10 11">NBRC 103569</strain>
    </source>
</reference>
<dbReference type="SMART" id="SM00631">
    <property type="entry name" value="Zn_pept"/>
    <property type="match status" value="1"/>
</dbReference>
<dbReference type="GO" id="GO:0005615">
    <property type="term" value="C:extracellular space"/>
    <property type="evidence" value="ECO:0007669"/>
    <property type="project" value="TreeGrafter"/>
</dbReference>
<keyword evidence="11" id="KW-1185">Reference proteome</keyword>
<evidence type="ECO:0000256" key="5">
    <source>
        <dbReference type="ARBA" id="ARBA00022801"/>
    </source>
</evidence>
<dbReference type="PROSITE" id="PS52035">
    <property type="entry name" value="PEPTIDASE_M14"/>
    <property type="match status" value="1"/>
</dbReference>
<evidence type="ECO:0000256" key="3">
    <source>
        <dbReference type="ARBA" id="ARBA00022670"/>
    </source>
</evidence>
<dbReference type="EMBL" id="BJYD01000017">
    <property type="protein sequence ID" value="GEN53694.1"/>
    <property type="molecule type" value="Genomic_DNA"/>
</dbReference>
<dbReference type="AlphaFoldDB" id="A0A511WRB3"/>
<dbReference type="OrthoDB" id="9758209at2"/>
<protein>
    <recommendedName>
        <fullName evidence="9">Peptidase M14 domain-containing protein</fullName>
    </recommendedName>
</protein>
<evidence type="ECO:0000256" key="8">
    <source>
        <dbReference type="PROSITE-ProRule" id="PRU01379"/>
    </source>
</evidence>
<dbReference type="Proteomes" id="UP000321886">
    <property type="component" value="Unassembled WGS sequence"/>
</dbReference>
<dbReference type="Gene3D" id="3.40.630.10">
    <property type="entry name" value="Zn peptidases"/>
    <property type="match status" value="1"/>
</dbReference>
<evidence type="ECO:0000256" key="4">
    <source>
        <dbReference type="ARBA" id="ARBA00022723"/>
    </source>
</evidence>
<dbReference type="RefSeq" id="WP_146815620.1">
    <property type="nucleotide sequence ID" value="NZ_BJYD01000017.1"/>
</dbReference>
<dbReference type="GO" id="GO:0006508">
    <property type="term" value="P:proteolysis"/>
    <property type="evidence" value="ECO:0007669"/>
    <property type="project" value="UniProtKB-KW"/>
</dbReference>
<feature type="active site" description="Proton donor/acceptor" evidence="8">
    <location>
        <position position="290"/>
    </location>
</feature>
<keyword evidence="3" id="KW-0645">Protease</keyword>
<dbReference type="PROSITE" id="PS00132">
    <property type="entry name" value="CARBOXYPEPT_ZN_1"/>
    <property type="match status" value="1"/>
</dbReference>
<evidence type="ECO:0000256" key="1">
    <source>
        <dbReference type="ARBA" id="ARBA00001947"/>
    </source>
</evidence>
<dbReference type="Pfam" id="PF00246">
    <property type="entry name" value="Peptidase_M14"/>
    <property type="match status" value="1"/>
</dbReference>
<evidence type="ECO:0000256" key="2">
    <source>
        <dbReference type="ARBA" id="ARBA00005988"/>
    </source>
</evidence>
<keyword evidence="6" id="KW-0862">Zinc</keyword>
<dbReference type="PANTHER" id="PTHR11705:SF143">
    <property type="entry name" value="SLL0236 PROTEIN"/>
    <property type="match status" value="1"/>
</dbReference>
<dbReference type="InterPro" id="IPR000834">
    <property type="entry name" value="Peptidase_M14"/>
</dbReference>
<dbReference type="InterPro" id="IPR057246">
    <property type="entry name" value="CARBOXYPEPT_ZN_1"/>
</dbReference>
<keyword evidence="4" id="KW-0479">Metal-binding</keyword>
<dbReference type="GO" id="GO:0008270">
    <property type="term" value="F:zinc ion binding"/>
    <property type="evidence" value="ECO:0007669"/>
    <property type="project" value="InterPro"/>
</dbReference>
<evidence type="ECO:0000256" key="6">
    <source>
        <dbReference type="ARBA" id="ARBA00022833"/>
    </source>
</evidence>
<keyword evidence="7" id="KW-0482">Metalloprotease</keyword>
<evidence type="ECO:0000313" key="10">
    <source>
        <dbReference type="EMBL" id="GEN53694.1"/>
    </source>
</evidence>
<dbReference type="PANTHER" id="PTHR11705">
    <property type="entry name" value="PROTEASE FAMILY M14 CARBOXYPEPTIDASE A,B"/>
    <property type="match status" value="1"/>
</dbReference>
<evidence type="ECO:0000256" key="7">
    <source>
        <dbReference type="ARBA" id="ARBA00023049"/>
    </source>
</evidence>
<evidence type="ECO:0000259" key="9">
    <source>
        <dbReference type="PROSITE" id="PS52035"/>
    </source>
</evidence>
<comment type="caution">
    <text evidence="10">The sequence shown here is derived from an EMBL/GenBank/DDBJ whole genome shotgun (WGS) entry which is preliminary data.</text>
</comment>
<name>A0A511WRB3_9BACI</name>
<dbReference type="SUPFAM" id="SSF53187">
    <property type="entry name" value="Zn-dependent exopeptidases"/>
    <property type="match status" value="1"/>
</dbReference>
<comment type="cofactor">
    <cofactor evidence="1">
        <name>Zn(2+)</name>
        <dbReference type="ChEBI" id="CHEBI:29105"/>
    </cofactor>
</comment>
<sequence length="351" mass="38512">MKKKLLTVAVTGALLTTGGLIPGSGTVLAGQNGPNGPNYNGNETIKNERLHSYEEMTDFLHKLDQRSEALELEVYGQSVKGRDLYLAKFGTMDEDKPTVLFLTQQHGNETLTTEGALEVIKYLTSNGKSVENIIENVNVLIAPRLNVDGAEGDVNFSLDDYVSGTHTRYNANEVDLNRDHVDRNQPETKALHEEVLQKYYPDYMIDLHHQGTQVTLGDTGELVSGSILYPTNGEVDETVREQSKKLGAVVYDAVESKGYGLLSKYPGGTAQTISRNGLAAEYGISTLLFEMRGMADHYREDYVLGQKSNGYLIQQAVTAMKATLNALADGSLESADPSFWDTLPESNYDGE</sequence>
<gene>
    <name evidence="10" type="ORF">HFA01_19560</name>
</gene>
<organism evidence="10 11">
    <name type="scientific">Halobacillus faecis</name>
    <dbReference type="NCBI Taxonomy" id="360184"/>
    <lineage>
        <taxon>Bacteria</taxon>
        <taxon>Bacillati</taxon>
        <taxon>Bacillota</taxon>
        <taxon>Bacilli</taxon>
        <taxon>Bacillales</taxon>
        <taxon>Bacillaceae</taxon>
        <taxon>Halobacillus</taxon>
    </lineage>
</organism>
<evidence type="ECO:0000313" key="11">
    <source>
        <dbReference type="Proteomes" id="UP000321886"/>
    </source>
</evidence>
<dbReference type="GO" id="GO:0004181">
    <property type="term" value="F:metallocarboxypeptidase activity"/>
    <property type="evidence" value="ECO:0007669"/>
    <property type="project" value="InterPro"/>
</dbReference>